<comment type="caution">
    <text evidence="1">The sequence shown here is derived from an EMBL/GenBank/DDBJ whole genome shotgun (WGS) entry which is preliminary data.</text>
</comment>
<protein>
    <recommendedName>
        <fullName evidence="3">Transposase</fullName>
    </recommendedName>
</protein>
<dbReference type="Proteomes" id="UP000477911">
    <property type="component" value="Unassembled WGS sequence"/>
</dbReference>
<sequence>MFASQQDPTLKACANHLRKDGKSRKVIVTAVARKLAIITNGLCKRREEWAPRHP</sequence>
<gene>
    <name evidence="1" type="ORF">GR170_00660</name>
</gene>
<evidence type="ECO:0000313" key="2">
    <source>
        <dbReference type="Proteomes" id="UP000477911"/>
    </source>
</evidence>
<keyword evidence="2" id="KW-1185">Reference proteome</keyword>
<evidence type="ECO:0000313" key="1">
    <source>
        <dbReference type="EMBL" id="MXN16328.1"/>
    </source>
</evidence>
<evidence type="ECO:0008006" key="3">
    <source>
        <dbReference type="Google" id="ProtNLM"/>
    </source>
</evidence>
<dbReference type="RefSeq" id="WP_160890872.1">
    <property type="nucleotide sequence ID" value="NZ_WUMU01000001.1"/>
</dbReference>
<name>A0A6L7FYJ1_9RHOB</name>
<reference evidence="1 2" key="1">
    <citation type="submission" date="2019-12" db="EMBL/GenBank/DDBJ databases">
        <authorList>
            <person name="Li M."/>
        </authorList>
    </citation>
    <scope>NUCLEOTIDE SEQUENCE [LARGE SCALE GENOMIC DNA]</scope>
    <source>
        <strain evidence="1 2">GBMRC 2024</strain>
    </source>
</reference>
<dbReference type="AlphaFoldDB" id="A0A6L7FYJ1"/>
<accession>A0A6L7FYJ1</accession>
<proteinExistence type="predicted"/>
<dbReference type="EMBL" id="WUMU01000001">
    <property type="protein sequence ID" value="MXN16328.1"/>
    <property type="molecule type" value="Genomic_DNA"/>
</dbReference>
<organism evidence="1 2">
    <name type="scientific">Pseudooceanicola albus</name>
    <dbReference type="NCBI Taxonomy" id="2692189"/>
    <lineage>
        <taxon>Bacteria</taxon>
        <taxon>Pseudomonadati</taxon>
        <taxon>Pseudomonadota</taxon>
        <taxon>Alphaproteobacteria</taxon>
        <taxon>Rhodobacterales</taxon>
        <taxon>Paracoccaceae</taxon>
        <taxon>Pseudooceanicola</taxon>
    </lineage>
</organism>